<evidence type="ECO:0000256" key="1">
    <source>
        <dbReference type="SAM" id="MobiDB-lite"/>
    </source>
</evidence>
<feature type="compositionally biased region" description="Low complexity" evidence="1">
    <location>
        <begin position="629"/>
        <end position="643"/>
    </location>
</feature>
<dbReference type="Proteomes" id="UP000289152">
    <property type="component" value="Unassembled WGS sequence"/>
</dbReference>
<feature type="compositionally biased region" description="Low complexity" evidence="1">
    <location>
        <begin position="298"/>
        <end position="315"/>
    </location>
</feature>
<feature type="compositionally biased region" description="Polar residues" evidence="1">
    <location>
        <begin position="827"/>
        <end position="837"/>
    </location>
</feature>
<feature type="compositionally biased region" description="Basic and acidic residues" evidence="1">
    <location>
        <begin position="2116"/>
        <end position="2127"/>
    </location>
</feature>
<feature type="region of interest" description="Disordered" evidence="1">
    <location>
        <begin position="589"/>
        <end position="745"/>
    </location>
</feature>
<dbReference type="PROSITE" id="PS51011">
    <property type="entry name" value="ARID"/>
    <property type="match status" value="1"/>
</dbReference>
<dbReference type="InParanoid" id="A0A4Q1BJ38"/>
<feature type="domain" description="ARID" evidence="2">
    <location>
        <begin position="82"/>
        <end position="175"/>
    </location>
</feature>
<feature type="compositionally biased region" description="Polar residues" evidence="1">
    <location>
        <begin position="2010"/>
        <end position="2020"/>
    </location>
</feature>
<dbReference type="STRING" id="5217.A0A4Q1BJ38"/>
<feature type="compositionally biased region" description="Polar residues" evidence="1">
    <location>
        <begin position="1054"/>
        <end position="1064"/>
    </location>
</feature>
<dbReference type="Pfam" id="PF01388">
    <property type="entry name" value="ARID"/>
    <property type="match status" value="1"/>
</dbReference>
<feature type="compositionally biased region" description="Polar residues" evidence="1">
    <location>
        <begin position="593"/>
        <end position="608"/>
    </location>
</feature>
<feature type="compositionally biased region" description="Low complexity" evidence="1">
    <location>
        <begin position="347"/>
        <end position="389"/>
    </location>
</feature>
<sequence>MPSYADSLRGQEPQQHPSYGISHAQDANYRPSSTGSYGSSVSAVGTIPTPYPPQPPAPLHPSYATPSTSYTNQTGQLQHLISLPTKEQVHHYLIARRRQPAGLETGWKIEDRPLDAYILFSTVIGLGGSVQVTERGWWTRIATALDLPLTGSIDPPDALRRFFTTMLKELEQMWEETKAMNVADGGHAGHGPQDRYGQNHGRDLGQSSQSQSQSQSQPRSQIPRVTHNTTERYDPVRHDVGLRESYLSTGTANTNHHTTPQSSVSPANNQPGNIRIHQPSSIRPPSQGNQLIPSRFGSQTSNSASPATQQQPAQTRFNHQTTHVQPSYSFTQSVYSPNAQVQTQPIPSSARSTLSTQSTRTLPTATSHLSTSTPSTFSQQQAQRVPQTHTQHDQTSHTQQHVQSQSKRLSMSQPSPSQRSVSQNTNQAAGLPSPVSHQPSHPSNTQGSERVSSQRQTVNQASRPPLPTPGSSAPTRFNHDSSLPRTTTFNASTAIHEAIKADLAAYHPPKFSTFDELVNSDVLPCPRSSSDELTTGNKVYQYAKRCHEILAAVRAMATKEPGKRLSLDELVFWSKLLAILKANRGLVIPGLPNNPNQTPSIPSGSNAHITPDAQDTHVSSTGNPPHLMATSSSGSLNNGSASTIDPNSMGSAPGTSKRKNPPQLDEQGNPIKKKRGRPNKTFVDANGNPIPRTPPLDENGQPILKKRGRPPKFTLSGSELQALAGKSTTFGSSNSPATNNQRTEPISLVEAENSGVNDIMGSFSTQVFDQVTPTVDNPAREPQAGPSTTTTPSNSQKQRIIEGDTRESIAKAVAEAVARAALANKASQTPPSTSKTSAILDKGTPNNAAASGSASKITVPSAQLHKTIIPLSSSPKKTISLSSGKAHVGLRPKEAQLITPTRPPFKSALKTQASSLMASVSSSLPVNSRPAVGPSRSTKISNGDSSSTVGPKSSTPKSFTSKIPAPKPISMAIRSTRSQPSPPVIDDEPQTRITRNTSVIPKGILKRPSSVTTGPHKASPISTRASASIPIPRKATPISIRPSTRTTPTTSSSQVTPNGSTARTRPSRVIVDLTQSETSPVRSMRSSQNIPTQADVVQLPRSLRIVQNIPSTIRISSMPPSSSPSGTTGEPKRRLVPFVELVSPSSRVFPDQARSLRSASMGPKPTGKFVSRKPTILVKKVPNPKKPVIVPKIHRPEKAATVVNVRRKRLRAVNRARVVMTISRRRRARLIQAGRYDAFRDDDSDSEGIIHRGHLRPKIPLPKTDASRWARPRSPEPIPKRFVHRPGPNLLEPYRSLLTEDTLPRRAIAHECGWKGCDAVLASEWHLQRHVDLRQHALQGRFAAGTYGEEILWKCHWQGCEAPASAPCFPSLSALRQHITAKHIAKALMCPYPDCGLVSPNISHLTRHVIKTHDLPDDEPVPLATAAIPPKIPAQFKYTSSEETRTSSSEVSESDVSSRTSESEIQSSDRDGEPSVEITAQRLVRSVNVNVDVDVPQEGEESENVEMFDVTTEPALTAVDDLLDSSNGGDNPISVEESPVEAEVVQLPPIAVIQDTVQQDTEALASSDEIMGVADVGHGADVTILQGTLSSTETVVPPTEPTDLSTPVSAPIPEVSTSDGVEVAMETSQMEILQPAGIDNTAAQESVSPPEDVALDNLTEPMVDKDETGDEQSGLTGLAESLTAPQTSAPTEAMEQDSVISTNGVMSTEDLEMADVSEEPSGEVSKTAKEGVVIEVDADLAGHVAEDAGLMVAGSEPNEKANEDVSVGDQVGERATEPIAPDQSREENQSMAVSVTVPEEVDVPMSENNVMEREPPLVAREESKEKEDDPMDATEAVLEKVNSPMASGHLGAEGQDEPVVDVDDRTELEKKSVTPAVDPKDKEDGSMVFGESTEVENDNESKLDDQPATDMVDELNGEVSTEKEDQPMSTHDSTSVRHLDNLSSMNVEPSTIEDNPMVQTHTPLAPISTSQDPTISPTLMSDLVDSSYNPQSTAEPSILHLAKEPQPSTIIPQSLRTSQRMTRKPKLSLSSKRPEPTHHQQHRHRLPPLPEYVRAEQLTTPIVPGTTYRSAHRIEWVRVKVFKGSMAGPDPIIHFEHPPHMLSAPEEDDTPPPEGEDGKDVLSEDPRAVDKVLGKKRKWEVVVLMKTRKMELVR</sequence>
<feature type="region of interest" description="Disordered" evidence="1">
    <location>
        <begin position="1033"/>
        <end position="1067"/>
    </location>
</feature>
<feature type="compositionally biased region" description="Low complexity" evidence="1">
    <location>
        <begin position="206"/>
        <end position="221"/>
    </location>
</feature>
<reference evidence="3 4" key="1">
    <citation type="submission" date="2016-06" db="EMBL/GenBank/DDBJ databases">
        <title>Evolution of pathogenesis and genome organization in the Tremellales.</title>
        <authorList>
            <person name="Cuomo C."/>
            <person name="Litvintseva A."/>
            <person name="Heitman J."/>
            <person name="Chen Y."/>
            <person name="Sun S."/>
            <person name="Springer D."/>
            <person name="Dromer F."/>
            <person name="Young S."/>
            <person name="Zeng Q."/>
            <person name="Chapman S."/>
            <person name="Gujja S."/>
            <person name="Saif S."/>
            <person name="Birren B."/>
        </authorList>
    </citation>
    <scope>NUCLEOTIDE SEQUENCE [LARGE SCALE GENOMIC DNA]</scope>
    <source>
        <strain evidence="3 4">ATCC 28783</strain>
    </source>
</reference>
<dbReference type="InterPro" id="IPR001606">
    <property type="entry name" value="ARID_dom"/>
</dbReference>
<feature type="region of interest" description="Disordered" evidence="1">
    <location>
        <begin position="919"/>
        <end position="998"/>
    </location>
</feature>
<feature type="compositionally biased region" description="Low complexity" evidence="1">
    <location>
        <begin position="396"/>
        <end position="423"/>
    </location>
</feature>
<dbReference type="VEuPathDB" id="FungiDB:TREMEDRAFT_63204"/>
<feature type="region of interest" description="Disordered" evidence="1">
    <location>
        <begin position="182"/>
        <end position="323"/>
    </location>
</feature>
<dbReference type="SMART" id="SM00355">
    <property type="entry name" value="ZnF_C2H2"/>
    <property type="match status" value="3"/>
</dbReference>
<dbReference type="InterPro" id="IPR013087">
    <property type="entry name" value="Znf_C2H2_type"/>
</dbReference>
<feature type="region of interest" description="Disordered" evidence="1">
    <location>
        <begin position="1661"/>
        <end position="1698"/>
    </location>
</feature>
<organism evidence="3 4">
    <name type="scientific">Tremella mesenterica</name>
    <name type="common">Jelly fungus</name>
    <dbReference type="NCBI Taxonomy" id="5217"/>
    <lineage>
        <taxon>Eukaryota</taxon>
        <taxon>Fungi</taxon>
        <taxon>Dikarya</taxon>
        <taxon>Basidiomycota</taxon>
        <taxon>Agaricomycotina</taxon>
        <taxon>Tremellomycetes</taxon>
        <taxon>Tremellales</taxon>
        <taxon>Tremellaceae</taxon>
        <taxon>Tremella</taxon>
    </lineage>
</organism>
<evidence type="ECO:0000313" key="3">
    <source>
        <dbReference type="EMBL" id="RXK37612.1"/>
    </source>
</evidence>
<feature type="compositionally biased region" description="Polar residues" evidence="1">
    <location>
        <begin position="444"/>
        <end position="462"/>
    </location>
</feature>
<feature type="region of interest" description="Disordered" evidence="1">
    <location>
        <begin position="2098"/>
        <end position="2127"/>
    </location>
</feature>
<name>A0A4Q1BJ38_TREME</name>
<comment type="caution">
    <text evidence="3">The sequence shown here is derived from an EMBL/GenBank/DDBJ whole genome shotgun (WGS) entry which is preliminary data.</text>
</comment>
<feature type="compositionally biased region" description="Low complexity" evidence="1">
    <location>
        <begin position="1036"/>
        <end position="1053"/>
    </location>
</feature>
<keyword evidence="4" id="KW-1185">Reference proteome</keyword>
<feature type="region of interest" description="Disordered" evidence="1">
    <location>
        <begin position="2010"/>
        <end position="2045"/>
    </location>
</feature>
<dbReference type="EMBL" id="SDIL01000065">
    <property type="protein sequence ID" value="RXK37612.1"/>
    <property type="molecule type" value="Genomic_DNA"/>
</dbReference>
<evidence type="ECO:0000313" key="4">
    <source>
        <dbReference type="Proteomes" id="UP000289152"/>
    </source>
</evidence>
<dbReference type="Gene3D" id="1.10.150.60">
    <property type="entry name" value="ARID DNA-binding domain"/>
    <property type="match status" value="1"/>
</dbReference>
<feature type="region of interest" description="Disordered" evidence="1">
    <location>
        <begin position="1752"/>
        <end position="1980"/>
    </location>
</feature>
<feature type="compositionally biased region" description="Polar residues" evidence="1">
    <location>
        <begin position="844"/>
        <end position="857"/>
    </location>
</feature>
<feature type="compositionally biased region" description="Basic and acidic residues" evidence="1">
    <location>
        <begin position="1810"/>
        <end position="1827"/>
    </location>
</feature>
<dbReference type="OrthoDB" id="2575524at2759"/>
<feature type="compositionally biased region" description="Polar residues" evidence="1">
    <location>
        <begin position="785"/>
        <end position="798"/>
    </location>
</feature>
<feature type="compositionally biased region" description="Acidic residues" evidence="1">
    <location>
        <begin position="2105"/>
        <end position="2115"/>
    </location>
</feature>
<feature type="region of interest" description="Disordered" evidence="1">
    <location>
        <begin position="1437"/>
        <end position="1476"/>
    </location>
</feature>
<feature type="region of interest" description="Disordered" evidence="1">
    <location>
        <begin position="1262"/>
        <end position="1284"/>
    </location>
</feature>
<dbReference type="SUPFAM" id="SSF46774">
    <property type="entry name" value="ARID-like"/>
    <property type="match status" value="1"/>
</dbReference>
<feature type="compositionally biased region" description="Low complexity" evidence="1">
    <location>
        <begin position="1446"/>
        <end position="1466"/>
    </location>
</feature>
<feature type="compositionally biased region" description="Pro residues" evidence="1">
    <location>
        <begin position="49"/>
        <end position="59"/>
    </location>
</feature>
<gene>
    <name evidence="3" type="ORF">M231_05154</name>
</gene>
<feature type="compositionally biased region" description="Polar residues" evidence="1">
    <location>
        <begin position="726"/>
        <end position="744"/>
    </location>
</feature>
<dbReference type="CDD" id="cd16100">
    <property type="entry name" value="ARID"/>
    <property type="match status" value="1"/>
</dbReference>
<dbReference type="GO" id="GO:0003677">
    <property type="term" value="F:DNA binding"/>
    <property type="evidence" value="ECO:0007669"/>
    <property type="project" value="InterPro"/>
</dbReference>
<feature type="region of interest" description="Disordered" evidence="1">
    <location>
        <begin position="339"/>
        <end position="486"/>
    </location>
</feature>
<feature type="region of interest" description="Disordered" evidence="1">
    <location>
        <begin position="1"/>
        <end position="71"/>
    </location>
</feature>
<evidence type="ECO:0000259" key="2">
    <source>
        <dbReference type="PROSITE" id="PS51011"/>
    </source>
</evidence>
<accession>A0A4Q1BJ38</accession>
<feature type="compositionally biased region" description="Polar residues" evidence="1">
    <location>
        <begin position="246"/>
        <end position="292"/>
    </location>
</feature>
<feature type="region of interest" description="Disordered" evidence="1">
    <location>
        <begin position="1592"/>
        <end position="1614"/>
    </location>
</feature>
<feature type="compositionally biased region" description="Low complexity" evidence="1">
    <location>
        <begin position="951"/>
        <end position="962"/>
    </location>
</feature>
<feature type="compositionally biased region" description="Low complexity" evidence="1">
    <location>
        <begin position="432"/>
        <end position="443"/>
    </location>
</feature>
<feature type="compositionally biased region" description="Polar residues" evidence="1">
    <location>
        <begin position="469"/>
        <end position="486"/>
    </location>
</feature>
<feature type="compositionally biased region" description="Polar residues" evidence="1">
    <location>
        <begin position="935"/>
        <end position="950"/>
    </location>
</feature>
<feature type="compositionally biased region" description="Basic and acidic residues" evidence="1">
    <location>
        <begin position="1862"/>
        <end position="1885"/>
    </location>
</feature>
<dbReference type="InterPro" id="IPR036431">
    <property type="entry name" value="ARID_dom_sf"/>
</dbReference>
<protein>
    <recommendedName>
        <fullName evidence="2">ARID domain-containing protein</fullName>
    </recommendedName>
</protein>
<feature type="region of interest" description="Disordered" evidence="1">
    <location>
        <begin position="773"/>
        <end position="801"/>
    </location>
</feature>
<feature type="compositionally biased region" description="Low complexity" evidence="1">
    <location>
        <begin position="32"/>
        <end position="48"/>
    </location>
</feature>
<feature type="compositionally biased region" description="Basic and acidic residues" evidence="1">
    <location>
        <begin position="229"/>
        <end position="242"/>
    </location>
</feature>
<feature type="region of interest" description="Disordered" evidence="1">
    <location>
        <begin position="822"/>
        <end position="857"/>
    </location>
</feature>
<proteinExistence type="predicted"/>
<feature type="compositionally biased region" description="Polar residues" evidence="1">
    <location>
        <begin position="1941"/>
        <end position="1980"/>
    </location>
</feature>
<feature type="region of interest" description="Disordered" evidence="1">
    <location>
        <begin position="1005"/>
        <end position="1024"/>
    </location>
</feature>
<feature type="compositionally biased region" description="Polar residues" evidence="1">
    <location>
        <begin position="644"/>
        <end position="654"/>
    </location>
</feature>